<dbReference type="AlphaFoldDB" id="A0A2X0LRW4"/>
<feature type="compositionally biased region" description="Polar residues" evidence="1">
    <location>
        <begin position="19"/>
        <end position="32"/>
    </location>
</feature>
<organism evidence="2 3">
    <name type="scientific">Microbotryum saponariae</name>
    <dbReference type="NCBI Taxonomy" id="289078"/>
    <lineage>
        <taxon>Eukaryota</taxon>
        <taxon>Fungi</taxon>
        <taxon>Dikarya</taxon>
        <taxon>Basidiomycota</taxon>
        <taxon>Pucciniomycotina</taxon>
        <taxon>Microbotryomycetes</taxon>
        <taxon>Microbotryales</taxon>
        <taxon>Microbotryaceae</taxon>
        <taxon>Microbotryum</taxon>
    </lineage>
</organism>
<dbReference type="OrthoDB" id="2590590at2759"/>
<evidence type="ECO:0000313" key="2">
    <source>
        <dbReference type="EMBL" id="SCZ96039.1"/>
    </source>
</evidence>
<protein>
    <submittedName>
        <fullName evidence="2">BZ3500_MvSof-1268-A1-R1_Chr8-1g09962 protein</fullName>
    </submittedName>
</protein>
<dbReference type="EMBL" id="FMWP01000087">
    <property type="protein sequence ID" value="SCZ96039.1"/>
    <property type="molecule type" value="Genomic_DNA"/>
</dbReference>
<name>A0A2X0LRW4_9BASI</name>
<feature type="compositionally biased region" description="Polar residues" evidence="1">
    <location>
        <begin position="51"/>
        <end position="66"/>
    </location>
</feature>
<proteinExistence type="predicted"/>
<feature type="compositionally biased region" description="Basic and acidic residues" evidence="1">
    <location>
        <begin position="1"/>
        <end position="18"/>
    </location>
</feature>
<dbReference type="Proteomes" id="UP000249723">
    <property type="component" value="Unassembled WGS sequence"/>
</dbReference>
<accession>A0A2X0LRW4</accession>
<feature type="region of interest" description="Disordered" evidence="1">
    <location>
        <begin position="1"/>
        <end position="66"/>
    </location>
</feature>
<gene>
    <name evidence="2" type="ORF">BZ3500_MVSOF-1268-A1-R1_CHR8-1G09962</name>
</gene>
<sequence>MCPRAGRIEKRTRERSQDRMLNTPKSWGSQIGNADESQRDHTFKPSRDTATRGSTDQLTVRRNPTQLSVRAQTRHSWAHNVNNILLFHPTGIPDYD</sequence>
<dbReference type="STRING" id="289078.A0A2X0LRW4"/>
<evidence type="ECO:0000256" key="1">
    <source>
        <dbReference type="SAM" id="MobiDB-lite"/>
    </source>
</evidence>
<evidence type="ECO:0000313" key="3">
    <source>
        <dbReference type="Proteomes" id="UP000249723"/>
    </source>
</evidence>
<keyword evidence="3" id="KW-1185">Reference proteome</keyword>
<reference evidence="3" key="1">
    <citation type="submission" date="2016-10" db="EMBL/GenBank/DDBJ databases">
        <authorList>
            <person name="Jeantristanb JTB J.-T."/>
            <person name="Ricardo R."/>
        </authorList>
    </citation>
    <scope>NUCLEOTIDE SEQUENCE [LARGE SCALE GENOMIC DNA]</scope>
</reference>
<feature type="compositionally biased region" description="Basic and acidic residues" evidence="1">
    <location>
        <begin position="36"/>
        <end position="50"/>
    </location>
</feature>